<evidence type="ECO:0000259" key="13">
    <source>
        <dbReference type="SMART" id="SM01281"/>
    </source>
</evidence>
<evidence type="ECO:0000256" key="9">
    <source>
        <dbReference type="ARBA" id="ARBA00023242"/>
    </source>
</evidence>
<keyword evidence="6" id="KW-0805">Transcription regulation</keyword>
<feature type="domain" description="Mediator complex subunit Med12" evidence="13">
    <location>
        <begin position="279"/>
        <end position="342"/>
    </location>
</feature>
<evidence type="ECO:0000256" key="5">
    <source>
        <dbReference type="ARBA" id="ARBA00022491"/>
    </source>
</evidence>
<protein>
    <recommendedName>
        <fullName evidence="4">Mediator of RNA polymerase II transcription subunit 12</fullName>
    </recommendedName>
    <alternativeName>
        <fullName evidence="11">Mediator complex subunit 12</fullName>
    </alternativeName>
</protein>
<comment type="function">
    <text evidence="10">Component of the SRB8-11 complex. The SRB8-11 complex is a regulatory module of the Mediator complex which is itself involved in regulation of basal and activated RNA polymerase II-dependent transcription. The SRB8-11 complex may be involved in the transcriptional repression of a subset of genes regulated by Mediator. It may inhibit the association of the Mediator complex with RNA polymerase II to form the holoenzyme complex.</text>
</comment>
<comment type="similarity">
    <text evidence="2">Belongs to the Mediator complex subunit 12 family.</text>
</comment>
<dbReference type="GO" id="GO:0016592">
    <property type="term" value="C:mediator complex"/>
    <property type="evidence" value="ECO:0007669"/>
    <property type="project" value="InterPro"/>
</dbReference>
<comment type="caution">
    <text evidence="14">The sequence shown here is derived from an EMBL/GenBank/DDBJ whole genome shotgun (WGS) entry which is preliminary data.</text>
</comment>
<keyword evidence="15" id="KW-1185">Reference proteome</keyword>
<dbReference type="PANTHER" id="PTHR46567:SF1">
    <property type="entry name" value="MEDIATOR OF RNA POLYMERASE II TRANSCRIPTION SUBUNIT 12"/>
    <property type="match status" value="1"/>
</dbReference>
<comment type="subcellular location">
    <subcellularLocation>
        <location evidence="1">Nucleus</location>
    </subcellularLocation>
</comment>
<dbReference type="PANTHER" id="PTHR46567">
    <property type="entry name" value="MEDIATOR OF RNA POLYMERASE II TRANSCRIPTION SUBUNIT 12"/>
    <property type="match status" value="1"/>
</dbReference>
<organism evidence="14 15">
    <name type="scientific">Fusarium sporotrichioides</name>
    <dbReference type="NCBI Taxonomy" id="5514"/>
    <lineage>
        <taxon>Eukaryota</taxon>
        <taxon>Fungi</taxon>
        <taxon>Dikarya</taxon>
        <taxon>Ascomycota</taxon>
        <taxon>Pezizomycotina</taxon>
        <taxon>Sordariomycetes</taxon>
        <taxon>Hypocreomycetidae</taxon>
        <taxon>Hypocreales</taxon>
        <taxon>Nectriaceae</taxon>
        <taxon>Fusarium</taxon>
    </lineage>
</organism>
<sequence>MTSRTPMGAHPRPPQRSVSSSSLPVQRPPPQRTLSHQQQFVPASPVRKDSSFIDLTADAGDATPNRYNTTPRRGGSRLRLELSHNASTGSLPTSESPQSLTPSRIPANSDPFQAMVGSPGLINSANSTSMPMPTRRPVALQLRSAPPITTTTAPTLVKKDTRPKPYTVEVPSAAPRYFAANRPETTARNPVDPFSKGLNSGYADFFPWNGAHHEDEWSSEAITKGTWDKVNLNVPETSSAKLAIFPALKQKTGLNALSTIFMGVLTQRRHRGQINAPSTFKPPPRVTLTDTKREVWLKDLANPAISLRRLSRTIPHGIRGRTLLDQCLNKSVPAERAVWLAKCVGANEIRGLKRKGVNGAFVMGGELKWARDWTVFVEQFVDAVVTGFSEKDWKNRVTYAIRLASNLYSEQLLDRDHYLDWVVSGIENSLQSRIPMWLLIAQIYWKDLLRFRKYGRRLVFALLSHLHVIYNDPDQDLLVQLSSRLSTLLSSLVLSNPESFINPGAWPRYKTTLQSFLPTDHEPTQKSLHIINSRNSRLVVSSTASPPAGRSQLVKLLDAALKESSDDHLAATCWAISENKPLIMRTVVEWATSFHRPGLAKVYAAARLIRQWSQFRVNPTTPILETLDSISIEDKTRKNLIYHLVTELIRTGHFSVSQYMQWTIARGGYHSGAEIDADSGPCSSRLLVELPLHALSEKKRAERGNLLRRAGNYSIVEEEQDIANAIKFVRHSVGLPLPLGDPLLERKPVSLKRLLPRISSSSGALRSSVGAHLRDVLTSQFNHNQPSLPLTMYNSVRAIMETAEDYSMLSDILGACSKTADCDVLASVADTVHSNLQIFSALGSANDLFNVLIERLKSMNEEQGIVPRPLLASLSSLAQRMPGHEVIASHLRQELLQSDRSNVVDACSPVSDIVAAPTQHAENELAEDIEKQLSSGTRLDPPTMNKLFRRIIPALERGWEKTDDTRRVFATLLTRIRVFDAHHFDKLMTDWTSHVRSLLNRSPLVSLFPLLVSTGCLTMPIIMSTASPPSASFQNLSSDPSGNKFGPATYLQELLQLIIMSLPSGTGLSAEESYRFHTEQKCAKFEQSKGLLNLVRNALLEYSGLRNHAHSPEFPLDNPACQESLLETLRTLVLIDSSAVSNALGIKSLPAEAVGLVRKVTTKLLIPGDSGDTQISFDHILQIANELTLPFCQLKLNLDLSLPQPNSNEGQDQGSSRFEVFAKAMDRAIEAGNIMWTSLLPCLSDDITQHLKSQAQSVFLELIPSSKAPERVDSGSRQSLRMAENLLEVVEAIISGQPPPKMAQLSLGMVEKLTDLWEIIAAGPHERPNCYAAVLQHWLPAMLRFVTLHSLSSEPPSAPLPTASATRPPIPPVHDTRARIILVLCGLLLELDTLSPAVVGSLPQQVFDIAILLVDALPEDLRANCAKAILLTSGGLPNQGTSSDPRLYYLFSSPPPSLSDNLMLSHREKAATPQSAVARGMGAQYGIGPAVQERLTPFVLRRWEVLSEPTPNVGENDTSLSLGLFEAIKLQSLGTPLHIVNTTRTIPYTTLPTLSEFSFL</sequence>
<gene>
    <name evidence="14" type="ORF">FSPOR_8604</name>
</gene>
<evidence type="ECO:0000256" key="11">
    <source>
        <dbReference type="ARBA" id="ARBA00032010"/>
    </source>
</evidence>
<evidence type="ECO:0000256" key="3">
    <source>
        <dbReference type="ARBA" id="ARBA00011629"/>
    </source>
</evidence>
<dbReference type="SMART" id="SM01281">
    <property type="entry name" value="Med12"/>
    <property type="match status" value="1"/>
</dbReference>
<name>A0A395RUE1_FUSSP</name>
<dbReference type="InterPro" id="IPR016024">
    <property type="entry name" value="ARM-type_fold"/>
</dbReference>
<dbReference type="SUPFAM" id="SSF48371">
    <property type="entry name" value="ARM repeat"/>
    <property type="match status" value="1"/>
</dbReference>
<dbReference type="Proteomes" id="UP000266152">
    <property type="component" value="Unassembled WGS sequence"/>
</dbReference>
<evidence type="ECO:0000313" key="15">
    <source>
        <dbReference type="Proteomes" id="UP000266152"/>
    </source>
</evidence>
<keyword evidence="8" id="KW-0804">Transcription</keyword>
<evidence type="ECO:0000256" key="1">
    <source>
        <dbReference type="ARBA" id="ARBA00004123"/>
    </source>
</evidence>
<keyword evidence="9" id="KW-0539">Nucleus</keyword>
<dbReference type="GO" id="GO:0006357">
    <property type="term" value="P:regulation of transcription by RNA polymerase II"/>
    <property type="evidence" value="ECO:0007669"/>
    <property type="project" value="InterPro"/>
</dbReference>
<dbReference type="Pfam" id="PF09497">
    <property type="entry name" value="Med12"/>
    <property type="match status" value="1"/>
</dbReference>
<dbReference type="EMBL" id="PXOF01000130">
    <property type="protein sequence ID" value="RGP63462.1"/>
    <property type="molecule type" value="Genomic_DNA"/>
</dbReference>
<feature type="compositionally biased region" description="Polar residues" evidence="12">
    <location>
        <begin position="84"/>
        <end position="102"/>
    </location>
</feature>
<feature type="compositionally biased region" description="Low complexity" evidence="12">
    <location>
        <begin position="15"/>
        <end position="25"/>
    </location>
</feature>
<comment type="subunit">
    <text evidence="3">Component of the SRB8-11 complex, which itself associates with the Mediator complex.</text>
</comment>
<keyword evidence="5" id="KW-0678">Repressor</keyword>
<evidence type="ECO:0000313" key="14">
    <source>
        <dbReference type="EMBL" id="RGP63462.1"/>
    </source>
</evidence>
<evidence type="ECO:0000256" key="7">
    <source>
        <dbReference type="ARBA" id="ARBA00023159"/>
    </source>
</evidence>
<keyword evidence="7" id="KW-0010">Activator</keyword>
<evidence type="ECO:0000256" key="6">
    <source>
        <dbReference type="ARBA" id="ARBA00023015"/>
    </source>
</evidence>
<evidence type="ECO:0000256" key="10">
    <source>
        <dbReference type="ARBA" id="ARBA00025661"/>
    </source>
</evidence>
<dbReference type="InterPro" id="IPR019035">
    <property type="entry name" value="Mediator_Med12"/>
</dbReference>
<dbReference type="GO" id="GO:0003712">
    <property type="term" value="F:transcription coregulator activity"/>
    <property type="evidence" value="ECO:0007669"/>
    <property type="project" value="InterPro"/>
</dbReference>
<evidence type="ECO:0000256" key="8">
    <source>
        <dbReference type="ARBA" id="ARBA00023163"/>
    </source>
</evidence>
<feature type="region of interest" description="Disordered" evidence="12">
    <location>
        <begin position="1"/>
        <end position="107"/>
    </location>
</feature>
<dbReference type="InterPro" id="IPR057344">
    <property type="entry name" value="ARM_SRB8"/>
</dbReference>
<evidence type="ECO:0000256" key="4">
    <source>
        <dbReference type="ARBA" id="ARBA00019622"/>
    </source>
</evidence>
<dbReference type="Pfam" id="PF25326">
    <property type="entry name" value="ARM_SRB8"/>
    <property type="match status" value="1"/>
</dbReference>
<evidence type="ECO:0000256" key="2">
    <source>
        <dbReference type="ARBA" id="ARBA00010289"/>
    </source>
</evidence>
<reference evidence="14 15" key="1">
    <citation type="journal article" date="2018" name="PLoS Pathog.">
        <title>Evolution of structural diversity of trichothecenes, a family of toxins produced by plant pathogenic and entomopathogenic fungi.</title>
        <authorList>
            <person name="Proctor R.H."/>
            <person name="McCormick S.P."/>
            <person name="Kim H.S."/>
            <person name="Cardoza R.E."/>
            <person name="Stanley A.M."/>
            <person name="Lindo L."/>
            <person name="Kelly A."/>
            <person name="Brown D.W."/>
            <person name="Lee T."/>
            <person name="Vaughan M.M."/>
            <person name="Alexander N.J."/>
            <person name="Busman M."/>
            <person name="Gutierrez S."/>
        </authorList>
    </citation>
    <scope>NUCLEOTIDE SEQUENCE [LARGE SCALE GENOMIC DNA]</scope>
    <source>
        <strain evidence="14 15">NRRL 3299</strain>
    </source>
</reference>
<accession>A0A395RUE1</accession>
<dbReference type="STRING" id="5514.A0A395RUE1"/>
<proteinExistence type="inferred from homology"/>
<evidence type="ECO:0000256" key="12">
    <source>
        <dbReference type="SAM" id="MobiDB-lite"/>
    </source>
</evidence>